<evidence type="ECO:0000313" key="1">
    <source>
        <dbReference type="EMBL" id="KAJ2891655.1"/>
    </source>
</evidence>
<dbReference type="Gene3D" id="1.20.1290.10">
    <property type="entry name" value="AhpD-like"/>
    <property type="match status" value="1"/>
</dbReference>
<keyword evidence="2" id="KW-1185">Reference proteome</keyword>
<sequence length="431" mass="47132">MSPPLTIARTLDDDKIDIETLKKEYGSVIGLVEELIGVVPNAHPYMAIWETGYRNYNLLVPALFNLPGVLFSWGRLKSLVGLSAYAASRASQCMYCSAHTCTFALKRGAKADVIVGKEGARNETEEAVMKVGEGMGSIPATLTKEDLENLRKCLNGKEEDLRWIAYGAAVMGYMNKSMDVLGIQLERESVQMVEGIIRGTGWDEGKHAIEGTEDEKGAVGSKPEPTVDGLWTFFRVIRLGPEAMRLEKQWIGDAPGDNAKAKTWLEKEVGFSFEILDSLGPARVVQSVAAVIRDNLDPKQTNIGQEAKCLSALVFARCVANTRLEAEARRLTQVLAPDVGDETIEAVLGFADDRMGGMSFLPSSIGSKTSTILDVARASSMAPAVIPEDMVNTITDKLESVETVEAVFWLSLLQMLHRLDVFHSVDDEKND</sequence>
<dbReference type="EMBL" id="JAKWBI020001026">
    <property type="protein sequence ID" value="KAJ2891655.1"/>
    <property type="molecule type" value="Genomic_DNA"/>
</dbReference>
<comment type="caution">
    <text evidence="1">The sequence shown here is derived from an EMBL/GenBank/DDBJ whole genome shotgun (WGS) entry which is preliminary data.</text>
</comment>
<accession>A0AAD5RGA8</accession>
<dbReference type="SUPFAM" id="SSF69118">
    <property type="entry name" value="AhpD-like"/>
    <property type="match status" value="1"/>
</dbReference>
<gene>
    <name evidence="1" type="ORF">MKZ38_000108</name>
</gene>
<dbReference type="InterPro" id="IPR029032">
    <property type="entry name" value="AhpD-like"/>
</dbReference>
<evidence type="ECO:0000313" key="2">
    <source>
        <dbReference type="Proteomes" id="UP001201980"/>
    </source>
</evidence>
<organism evidence="1 2">
    <name type="scientific">Zalerion maritima</name>
    <dbReference type="NCBI Taxonomy" id="339359"/>
    <lineage>
        <taxon>Eukaryota</taxon>
        <taxon>Fungi</taxon>
        <taxon>Dikarya</taxon>
        <taxon>Ascomycota</taxon>
        <taxon>Pezizomycotina</taxon>
        <taxon>Sordariomycetes</taxon>
        <taxon>Lulworthiomycetidae</taxon>
        <taxon>Lulworthiales</taxon>
        <taxon>Lulworthiaceae</taxon>
        <taxon>Zalerion</taxon>
    </lineage>
</organism>
<protein>
    <recommendedName>
        <fullName evidence="3">Carboxymuconolactone decarboxylase-like domain-containing protein</fullName>
    </recommendedName>
</protein>
<name>A0AAD5RGA8_9PEZI</name>
<reference evidence="1" key="1">
    <citation type="submission" date="2022-07" db="EMBL/GenBank/DDBJ databases">
        <title>Draft genome sequence of Zalerion maritima ATCC 34329, a (micro)plastics degrading marine fungus.</title>
        <authorList>
            <person name="Paco A."/>
            <person name="Goncalves M.F.M."/>
            <person name="Rocha-Santos T.A.P."/>
            <person name="Alves A."/>
        </authorList>
    </citation>
    <scope>NUCLEOTIDE SEQUENCE</scope>
    <source>
        <strain evidence="1">ATCC 34329</strain>
    </source>
</reference>
<dbReference type="AlphaFoldDB" id="A0AAD5RGA8"/>
<dbReference type="Proteomes" id="UP001201980">
    <property type="component" value="Unassembled WGS sequence"/>
</dbReference>
<proteinExistence type="predicted"/>
<evidence type="ECO:0008006" key="3">
    <source>
        <dbReference type="Google" id="ProtNLM"/>
    </source>
</evidence>